<dbReference type="Proteomes" id="UP000266723">
    <property type="component" value="Unassembled WGS sequence"/>
</dbReference>
<gene>
    <name evidence="1" type="ORF">DY000_02014952</name>
</gene>
<evidence type="ECO:0000313" key="2">
    <source>
        <dbReference type="Proteomes" id="UP000266723"/>
    </source>
</evidence>
<dbReference type="EMBL" id="QGKV02000759">
    <property type="protein sequence ID" value="KAF3566212.1"/>
    <property type="molecule type" value="Genomic_DNA"/>
</dbReference>
<sequence>MLLKQHDIWGTPWKKPDTADFEALEEKAFTYKIIIAVLDEKTVASLSHKLESLYMTKSVTKKLFLKQHLFAVHTFWSIVEFMELNGAKPVAEQMKKKHSQCAEEVSVDTHP</sequence>
<name>A0ABQ7D1V3_BRACR</name>
<comment type="caution">
    <text evidence="1">The sequence shown here is derived from an EMBL/GenBank/DDBJ whole genome shotgun (WGS) entry which is preliminary data.</text>
</comment>
<organism evidence="1 2">
    <name type="scientific">Brassica cretica</name>
    <name type="common">Mustard</name>
    <dbReference type="NCBI Taxonomy" id="69181"/>
    <lineage>
        <taxon>Eukaryota</taxon>
        <taxon>Viridiplantae</taxon>
        <taxon>Streptophyta</taxon>
        <taxon>Embryophyta</taxon>
        <taxon>Tracheophyta</taxon>
        <taxon>Spermatophyta</taxon>
        <taxon>Magnoliopsida</taxon>
        <taxon>eudicotyledons</taxon>
        <taxon>Gunneridae</taxon>
        <taxon>Pentapetalae</taxon>
        <taxon>rosids</taxon>
        <taxon>malvids</taxon>
        <taxon>Brassicales</taxon>
        <taxon>Brassicaceae</taxon>
        <taxon>Brassiceae</taxon>
        <taxon>Brassica</taxon>
    </lineage>
</organism>
<protein>
    <submittedName>
        <fullName evidence="1">Uncharacterized protein</fullName>
    </submittedName>
</protein>
<evidence type="ECO:0000313" key="1">
    <source>
        <dbReference type="EMBL" id="KAF3566212.1"/>
    </source>
</evidence>
<proteinExistence type="predicted"/>
<reference evidence="1 2" key="1">
    <citation type="journal article" date="2020" name="BMC Genomics">
        <title>Intraspecific diversification of the crop wild relative Brassica cretica Lam. using demographic model selection.</title>
        <authorList>
            <person name="Kioukis A."/>
            <person name="Michalopoulou V.A."/>
            <person name="Briers L."/>
            <person name="Pirintsos S."/>
            <person name="Studholme D.J."/>
            <person name="Pavlidis P."/>
            <person name="Sarris P.F."/>
        </authorList>
    </citation>
    <scope>NUCLEOTIDE SEQUENCE [LARGE SCALE GENOMIC DNA]</scope>
    <source>
        <strain evidence="2">cv. PFS-1207/04</strain>
    </source>
</reference>
<accession>A0ABQ7D1V3</accession>
<keyword evidence="2" id="KW-1185">Reference proteome</keyword>